<dbReference type="Gene3D" id="1.50.10.10">
    <property type="match status" value="1"/>
</dbReference>
<dbReference type="PANTHER" id="PTHR11051">
    <property type="entry name" value="GLYCOSYL HYDROLASE-RELATED"/>
    <property type="match status" value="1"/>
</dbReference>
<dbReference type="Proteomes" id="UP001057134">
    <property type="component" value="Chromosome"/>
</dbReference>
<keyword evidence="3" id="KW-0808">Transferase</keyword>
<dbReference type="InterPro" id="IPR012341">
    <property type="entry name" value="6hp_glycosidase-like_sf"/>
</dbReference>
<dbReference type="InterPro" id="IPR008928">
    <property type="entry name" value="6-hairpin_glycosidase_sf"/>
</dbReference>
<evidence type="ECO:0000259" key="2">
    <source>
        <dbReference type="Pfam" id="PF03633"/>
    </source>
</evidence>
<dbReference type="EMBL" id="CP027059">
    <property type="protein sequence ID" value="UQZ83909.1"/>
    <property type="molecule type" value="Genomic_DNA"/>
</dbReference>
<feature type="domain" description="Glycoside hydrolase family 65 C-terminal" evidence="2">
    <location>
        <begin position="100"/>
        <end position="157"/>
    </location>
</feature>
<name>A0ABY4RR91_9BACL</name>
<feature type="domain" description="Glycoside hydrolase family 65 central catalytic" evidence="1">
    <location>
        <begin position="2"/>
        <end position="90"/>
    </location>
</feature>
<dbReference type="InterPro" id="IPR005194">
    <property type="entry name" value="Glyco_hydro_65_C"/>
</dbReference>
<reference evidence="3" key="2">
    <citation type="journal article" date="2021" name="J Anim Sci Technol">
        <title>Complete genome sequence of Paenibacillus konkukensis sp. nov. SK3146 as a potential probiotic strain.</title>
        <authorList>
            <person name="Jung H.I."/>
            <person name="Park S."/>
            <person name="Niu K.M."/>
            <person name="Lee S.W."/>
            <person name="Kothari D."/>
            <person name="Yi K.J."/>
            <person name="Kim S.K."/>
        </authorList>
    </citation>
    <scope>NUCLEOTIDE SEQUENCE</scope>
    <source>
        <strain evidence="3">SK3146</strain>
    </source>
</reference>
<dbReference type="GO" id="GO:0047656">
    <property type="term" value="F:alpha,alpha-trehalose phosphorylase activity"/>
    <property type="evidence" value="ECO:0007669"/>
    <property type="project" value="UniProtKB-EC"/>
</dbReference>
<evidence type="ECO:0000313" key="3">
    <source>
        <dbReference type="EMBL" id="UQZ83909.1"/>
    </source>
</evidence>
<evidence type="ECO:0000259" key="1">
    <source>
        <dbReference type="Pfam" id="PF03632"/>
    </source>
</evidence>
<keyword evidence="3" id="KW-0328">Glycosyltransferase</keyword>
<accession>A0ABY4RR91</accession>
<dbReference type="SUPFAM" id="SSF48208">
    <property type="entry name" value="Six-hairpin glycosidases"/>
    <property type="match status" value="1"/>
</dbReference>
<dbReference type="Gene3D" id="2.60.420.10">
    <property type="entry name" value="Maltose phosphorylase, domain 3"/>
    <property type="match status" value="1"/>
</dbReference>
<sequence>MCKQPDTVLAHFILEDAQELSTIRNSFDYYEKVTTHDSSLSTCIFSIMASKLGLRDKAYEYFGESSKLDLFNTNKNTKDGIHAANLGGTFMSIVYGFGGLRVKEKGLFLAPVLPEAWESYDFKMRYENSLIQVNVKREAFEVILLQGAEKEIYIYGENRLLKDRLLVELK</sequence>
<protein>
    <submittedName>
        <fullName evidence="3">Alpha,alpha-trehalose phosphorylase</fullName>
        <ecNumber evidence="3">2.4.1.64</ecNumber>
    </submittedName>
</protein>
<dbReference type="PANTHER" id="PTHR11051:SF8">
    <property type="entry name" value="PROTEIN-GLUCOSYLGALACTOSYLHYDROXYLYSINE GLUCOSIDASE"/>
    <property type="match status" value="1"/>
</dbReference>
<dbReference type="Pfam" id="PF03632">
    <property type="entry name" value="Glyco_hydro_65m"/>
    <property type="match status" value="1"/>
</dbReference>
<reference evidence="3" key="1">
    <citation type="submission" date="2018-02" db="EMBL/GenBank/DDBJ databases">
        <authorList>
            <person name="Kim S.-K."/>
            <person name="Jung H.-I."/>
            <person name="Lee S.-W."/>
        </authorList>
    </citation>
    <scope>NUCLEOTIDE SEQUENCE</scope>
    <source>
        <strain evidence="3">SK3146</strain>
    </source>
</reference>
<proteinExistence type="predicted"/>
<dbReference type="EC" id="2.4.1.64" evidence="3"/>
<keyword evidence="4" id="KW-1185">Reference proteome</keyword>
<dbReference type="InterPro" id="IPR005195">
    <property type="entry name" value="Glyco_hydro_65_M"/>
</dbReference>
<dbReference type="Pfam" id="PF03633">
    <property type="entry name" value="Glyco_hydro_65C"/>
    <property type="match status" value="1"/>
</dbReference>
<gene>
    <name evidence="3" type="primary">treP</name>
    <name evidence="3" type="ORF">SK3146_03116</name>
</gene>
<evidence type="ECO:0000313" key="4">
    <source>
        <dbReference type="Proteomes" id="UP001057134"/>
    </source>
</evidence>
<organism evidence="3 4">
    <name type="scientific">Paenibacillus konkukensis</name>
    <dbReference type="NCBI Taxonomy" id="2020716"/>
    <lineage>
        <taxon>Bacteria</taxon>
        <taxon>Bacillati</taxon>
        <taxon>Bacillota</taxon>
        <taxon>Bacilli</taxon>
        <taxon>Bacillales</taxon>
        <taxon>Paenibacillaceae</taxon>
        <taxon>Paenibacillus</taxon>
    </lineage>
</organism>